<accession>A0A7I7XM94</accession>
<proteinExistence type="predicted"/>
<feature type="transmembrane region" description="Helical" evidence="5">
    <location>
        <begin position="514"/>
        <end position="537"/>
    </location>
</feature>
<evidence type="ECO:0000256" key="2">
    <source>
        <dbReference type="ARBA" id="ARBA00022692"/>
    </source>
</evidence>
<evidence type="ECO:0000256" key="4">
    <source>
        <dbReference type="ARBA" id="ARBA00023136"/>
    </source>
</evidence>
<feature type="transmembrane region" description="Helical" evidence="5">
    <location>
        <begin position="23"/>
        <end position="44"/>
    </location>
</feature>
<dbReference type="GO" id="GO:0016020">
    <property type="term" value="C:membrane"/>
    <property type="evidence" value="ECO:0007669"/>
    <property type="project" value="UniProtKB-SubCell"/>
</dbReference>
<feature type="domain" description="ABC-2 type transporter transmembrane" evidence="6">
    <location>
        <begin position="25"/>
        <end position="162"/>
    </location>
</feature>
<dbReference type="PANTHER" id="PTHR43077:SF5">
    <property type="entry name" value="PHAGE INFECTION PROTEIN"/>
    <property type="match status" value="1"/>
</dbReference>
<evidence type="ECO:0000256" key="5">
    <source>
        <dbReference type="SAM" id="Phobius"/>
    </source>
</evidence>
<organism evidence="7 8">
    <name type="scientific">Mycolicibacterium madagascariense</name>
    <dbReference type="NCBI Taxonomy" id="212765"/>
    <lineage>
        <taxon>Bacteria</taxon>
        <taxon>Bacillati</taxon>
        <taxon>Actinomycetota</taxon>
        <taxon>Actinomycetes</taxon>
        <taxon>Mycobacteriales</taxon>
        <taxon>Mycobacteriaceae</taxon>
        <taxon>Mycolicibacterium</taxon>
    </lineage>
</organism>
<feature type="transmembrane region" description="Helical" evidence="5">
    <location>
        <begin position="630"/>
        <end position="652"/>
    </location>
</feature>
<sequence>MMLAALSLGTDLKRYSRGVLPRVALVTIVLLPLLYGAMYLWAFWNPFAAVDRVPVALVNEDQGAVVQGQPLRAGDEVATALLQSRQLDLRPMSAADAANSVRAGKTYFSVTLPADFSEAIASPATPHPRQAEIRFDFDDANNYLASVIGQNASREVLNQVNARVGEQVIGKVLIGLTAAGDGIKKAANGADQLAAGLTTANDGSHQLASGADTLASGLATARSGSAALAAGAHQLSTGIGKSTGPLVDALDRVQRLDLNPDDVAALAARISDGVATASDRIAALNVDHQLAAGIVDQVVGGLQANADPSARGLGEVLGGAQKILNSEGLDPTTHDGLTRIGENARQLEAEFGDPNSQARQLLTQTLNGQLKADVVRLRDGAAQLDGGAATLEAGLVKLTDGGRRLAGGAHQLAAGTQQLSDGSRQLADGLDKGAAQLPTLNDQQRTAIAKTVASPVVTRQATANEAPTFGTGFAPFFLPLALFIGTLIIWMLLTPLQSRPIVGGLGALRVVLASYWPALTVAACQVVVMYVVVHFGVGLHARYAVGTIAFLLLVSATFLAMIQAFNAVFGVAVGRVVTLAFLMIQLVSSGGIYPVETTAKPFQLIHPFDPMTYAVNGLRELTAGGVETRLWVSIVVLVGVLAVSLTASALAARRNRQYTMERLRPPIEV</sequence>
<reference evidence="7 8" key="1">
    <citation type="journal article" date="2019" name="Emerg. Microbes Infect.">
        <title>Comprehensive subspecies identification of 175 nontuberculous mycobacteria species based on 7547 genomic profiles.</title>
        <authorList>
            <person name="Matsumoto Y."/>
            <person name="Kinjo T."/>
            <person name="Motooka D."/>
            <person name="Nabeya D."/>
            <person name="Jung N."/>
            <person name="Uechi K."/>
            <person name="Horii T."/>
            <person name="Iida T."/>
            <person name="Fujita J."/>
            <person name="Nakamura S."/>
        </authorList>
    </citation>
    <scope>NUCLEOTIDE SEQUENCE [LARGE SCALE GENOMIC DNA]</scope>
    <source>
        <strain evidence="7 8">JCM 13574</strain>
    </source>
</reference>
<evidence type="ECO:0000313" key="7">
    <source>
        <dbReference type="EMBL" id="BBZ30351.1"/>
    </source>
</evidence>
<comment type="subcellular location">
    <subcellularLocation>
        <location evidence="1">Membrane</location>
        <topology evidence="1">Multi-pass membrane protein</topology>
    </subcellularLocation>
</comment>
<keyword evidence="3 5" id="KW-1133">Transmembrane helix</keyword>
<keyword evidence="2 5" id="KW-0812">Transmembrane</keyword>
<dbReference type="Pfam" id="PF12698">
    <property type="entry name" value="ABC2_membrane_3"/>
    <property type="match status" value="2"/>
</dbReference>
<dbReference type="Proteomes" id="UP000466517">
    <property type="component" value="Chromosome"/>
</dbReference>
<evidence type="ECO:0000259" key="6">
    <source>
        <dbReference type="Pfam" id="PF12698"/>
    </source>
</evidence>
<dbReference type="InterPro" id="IPR013525">
    <property type="entry name" value="ABC2_TM"/>
</dbReference>
<dbReference type="NCBIfam" id="TIGR03061">
    <property type="entry name" value="pip_yhgE_Nterm"/>
    <property type="match status" value="1"/>
</dbReference>
<evidence type="ECO:0000256" key="3">
    <source>
        <dbReference type="ARBA" id="ARBA00022989"/>
    </source>
</evidence>
<dbReference type="EMBL" id="AP022610">
    <property type="protein sequence ID" value="BBZ30351.1"/>
    <property type="molecule type" value="Genomic_DNA"/>
</dbReference>
<keyword evidence="4 5" id="KW-0472">Membrane</keyword>
<dbReference type="GO" id="GO:0140359">
    <property type="term" value="F:ABC-type transporter activity"/>
    <property type="evidence" value="ECO:0007669"/>
    <property type="project" value="InterPro"/>
</dbReference>
<evidence type="ECO:0000256" key="1">
    <source>
        <dbReference type="ARBA" id="ARBA00004141"/>
    </source>
</evidence>
<name>A0A7I7XM94_9MYCO</name>
<keyword evidence="8" id="KW-1185">Reference proteome</keyword>
<dbReference type="InterPro" id="IPR017500">
    <property type="entry name" value="Phage_infect_YhgE_N"/>
</dbReference>
<feature type="transmembrane region" description="Helical" evidence="5">
    <location>
        <begin position="543"/>
        <end position="561"/>
    </location>
</feature>
<dbReference type="InterPro" id="IPR017501">
    <property type="entry name" value="Phage_infect_YhgE_C"/>
</dbReference>
<gene>
    <name evidence="7" type="ORF">MMAD_46460</name>
</gene>
<dbReference type="InterPro" id="IPR023908">
    <property type="entry name" value="xxxLxxG_rpt"/>
</dbReference>
<dbReference type="AlphaFoldDB" id="A0A7I7XM94"/>
<dbReference type="NCBIfam" id="TIGR03057">
    <property type="entry name" value="xxxLxxG_by_4"/>
    <property type="match status" value="5"/>
</dbReference>
<dbReference type="Gene3D" id="3.40.1710.10">
    <property type="entry name" value="abc type-2 transporter like domain"/>
    <property type="match status" value="1"/>
</dbReference>
<protein>
    <submittedName>
        <fullName evidence="7">Membrane protein</fullName>
    </submittedName>
</protein>
<feature type="transmembrane region" description="Helical" evidence="5">
    <location>
        <begin position="568"/>
        <end position="587"/>
    </location>
</feature>
<dbReference type="PANTHER" id="PTHR43077">
    <property type="entry name" value="TRANSPORT PERMEASE YVFS-RELATED"/>
    <property type="match status" value="1"/>
</dbReference>
<dbReference type="RefSeq" id="WP_163741597.1">
    <property type="nucleotide sequence ID" value="NZ_AP022610.1"/>
</dbReference>
<dbReference type="KEGG" id="mmag:MMAD_46460"/>
<evidence type="ECO:0000313" key="8">
    <source>
        <dbReference type="Proteomes" id="UP000466517"/>
    </source>
</evidence>
<dbReference type="InterPro" id="IPR051328">
    <property type="entry name" value="T7SS_ABC-Transporter"/>
</dbReference>
<feature type="transmembrane region" description="Helical" evidence="5">
    <location>
        <begin position="473"/>
        <end position="493"/>
    </location>
</feature>
<feature type="domain" description="ABC-2 type transporter transmembrane" evidence="6">
    <location>
        <begin position="436"/>
        <end position="649"/>
    </location>
</feature>
<dbReference type="NCBIfam" id="TIGR03062">
    <property type="entry name" value="pip_yhgE_Cterm"/>
    <property type="match status" value="1"/>
</dbReference>